<feature type="transmembrane region" description="Helical" evidence="1">
    <location>
        <begin position="99"/>
        <end position="121"/>
    </location>
</feature>
<organism evidence="2 3">
    <name type="scientific">Roseivirga spongicola</name>
    <dbReference type="NCBI Taxonomy" id="333140"/>
    <lineage>
        <taxon>Bacteria</taxon>
        <taxon>Pseudomonadati</taxon>
        <taxon>Bacteroidota</taxon>
        <taxon>Cytophagia</taxon>
        <taxon>Cytophagales</taxon>
        <taxon>Roseivirgaceae</taxon>
        <taxon>Roseivirga</taxon>
    </lineage>
</organism>
<keyword evidence="1" id="KW-0472">Membrane</keyword>
<dbReference type="EMBL" id="LRPC01000012">
    <property type="protein sequence ID" value="KYG75645.1"/>
    <property type="molecule type" value="Genomic_DNA"/>
</dbReference>
<sequence length="133" mass="14552">MNSSKSKTIITWVLRVVPALIMLQTLYFKFTGAEESVYIFTQIGMEPWGRYLVGTTELIAGILLFTRWYGLGALIGIGAMAGAVFFHLTSLGIEVQGDGGYLFALALTVLISCAVLVILNFNDIKTKLLSIIK</sequence>
<gene>
    <name evidence="2" type="ORF">AWW68_07355</name>
</gene>
<protein>
    <submittedName>
        <fullName evidence="2">DoxX family protein</fullName>
    </submittedName>
</protein>
<feature type="transmembrane region" description="Helical" evidence="1">
    <location>
        <begin position="12"/>
        <end position="28"/>
    </location>
</feature>
<evidence type="ECO:0000313" key="2">
    <source>
        <dbReference type="EMBL" id="KYG75645.1"/>
    </source>
</evidence>
<dbReference type="AlphaFoldDB" id="A0A150XA84"/>
<feature type="transmembrane region" description="Helical" evidence="1">
    <location>
        <begin position="73"/>
        <end position="93"/>
    </location>
</feature>
<feature type="transmembrane region" description="Helical" evidence="1">
    <location>
        <begin position="48"/>
        <end position="66"/>
    </location>
</feature>
<evidence type="ECO:0000313" key="3">
    <source>
        <dbReference type="Proteomes" id="UP000075606"/>
    </source>
</evidence>
<dbReference type="Proteomes" id="UP000075606">
    <property type="component" value="Unassembled WGS sequence"/>
</dbReference>
<keyword evidence="1" id="KW-1133">Transmembrane helix</keyword>
<keyword evidence="3" id="KW-1185">Reference proteome</keyword>
<reference evidence="2 3" key="1">
    <citation type="submission" date="2016-01" db="EMBL/GenBank/DDBJ databases">
        <title>Genome sequencing of Roseivirga spongicola UST030701-084.</title>
        <authorList>
            <person name="Selvaratnam C."/>
            <person name="Thevarajoo S."/>
            <person name="Goh K.M."/>
            <person name="Ee R."/>
            <person name="Chan K.-G."/>
            <person name="Chong C.S."/>
        </authorList>
    </citation>
    <scope>NUCLEOTIDE SEQUENCE [LARGE SCALE GENOMIC DNA]</scope>
    <source>
        <strain evidence="2 3">UST030701-084</strain>
    </source>
</reference>
<comment type="caution">
    <text evidence="2">The sequence shown here is derived from an EMBL/GenBank/DDBJ whole genome shotgun (WGS) entry which is preliminary data.</text>
</comment>
<evidence type="ECO:0000256" key="1">
    <source>
        <dbReference type="SAM" id="Phobius"/>
    </source>
</evidence>
<name>A0A150XA84_9BACT</name>
<keyword evidence="1" id="KW-0812">Transmembrane</keyword>
<accession>A0A150XA84</accession>
<dbReference type="STRING" id="333140.AWW68_07355"/>
<dbReference type="RefSeq" id="WP_068219262.1">
    <property type="nucleotide sequence ID" value="NZ_CP139724.1"/>
</dbReference>
<proteinExistence type="predicted"/>